<comment type="caution">
    <text evidence="2">The sequence shown here is derived from an EMBL/GenBank/DDBJ whole genome shotgun (WGS) entry which is preliminary data.</text>
</comment>
<dbReference type="Gene3D" id="3.30.710.10">
    <property type="entry name" value="Potassium Channel Kv1.1, Chain A"/>
    <property type="match status" value="1"/>
</dbReference>
<reference evidence="2" key="1">
    <citation type="journal article" date="2020" name="bioRxiv">
        <title>Chromosome-level reference genome of the European wasp spider Argiope bruennichi: a resource for studies on range expansion and evolutionary adaptation.</title>
        <authorList>
            <person name="Sheffer M.M."/>
            <person name="Hoppe A."/>
            <person name="Krehenwinkel H."/>
            <person name="Uhl G."/>
            <person name="Kuss A.W."/>
            <person name="Jensen L."/>
            <person name="Jensen C."/>
            <person name="Gillespie R.G."/>
            <person name="Hoff K.J."/>
            <person name="Prost S."/>
        </authorList>
    </citation>
    <scope>NUCLEOTIDE SEQUENCE</scope>
</reference>
<accession>A0A8T0ED89</accession>
<dbReference type="InterPro" id="IPR000210">
    <property type="entry name" value="BTB/POZ_dom"/>
</dbReference>
<feature type="domain" description="BTB" evidence="1">
    <location>
        <begin position="153"/>
        <end position="217"/>
    </location>
</feature>
<dbReference type="AlphaFoldDB" id="A0A8T0ED89"/>
<dbReference type="Proteomes" id="UP000807504">
    <property type="component" value="Unassembled WGS sequence"/>
</dbReference>
<evidence type="ECO:0000313" key="2">
    <source>
        <dbReference type="EMBL" id="KAF8771092.1"/>
    </source>
</evidence>
<evidence type="ECO:0000259" key="1">
    <source>
        <dbReference type="PROSITE" id="PS50097"/>
    </source>
</evidence>
<dbReference type="CDD" id="cd18186">
    <property type="entry name" value="BTB_POZ_ZBTB_KLHL-like"/>
    <property type="match status" value="1"/>
</dbReference>
<proteinExistence type="predicted"/>
<dbReference type="Pfam" id="PF00651">
    <property type="entry name" value="BTB"/>
    <property type="match status" value="1"/>
</dbReference>
<organism evidence="2 3">
    <name type="scientific">Argiope bruennichi</name>
    <name type="common">Wasp spider</name>
    <name type="synonym">Aranea bruennichi</name>
    <dbReference type="NCBI Taxonomy" id="94029"/>
    <lineage>
        <taxon>Eukaryota</taxon>
        <taxon>Metazoa</taxon>
        <taxon>Ecdysozoa</taxon>
        <taxon>Arthropoda</taxon>
        <taxon>Chelicerata</taxon>
        <taxon>Arachnida</taxon>
        <taxon>Araneae</taxon>
        <taxon>Araneomorphae</taxon>
        <taxon>Entelegynae</taxon>
        <taxon>Araneoidea</taxon>
        <taxon>Araneidae</taxon>
        <taxon>Argiope</taxon>
    </lineage>
</organism>
<dbReference type="SUPFAM" id="SSF54695">
    <property type="entry name" value="POZ domain"/>
    <property type="match status" value="1"/>
</dbReference>
<dbReference type="EMBL" id="JABXBU010002228">
    <property type="protein sequence ID" value="KAF8771092.1"/>
    <property type="molecule type" value="Genomic_DNA"/>
</dbReference>
<sequence length="278" mass="31779">MSSAAELSVLTANGDVIVSQVERGRPYFSWTILRFWPLISKTQLIASKNLFLPNDTLVLKCSFEVCIGVISSEIEYCTPNVSPVVEEEEEVQNINVTTMEADDSLEFEEYFIKDDNDDGFDNSLKDKIDAYSCNKSCPLKAALRLLHTEAILSDIDLQIGAKLYPVHKNILCSRSPVFRTIFSKDMKENVIKINHMDEKTLCRLLQYFYTDTVGHLQFENVLDLYKAAADYHVLDLKNICSDLLIMNLSKYNVRDILSLANKYQDERLEKTSRGFVMI</sequence>
<name>A0A8T0ED89_ARGBR</name>
<gene>
    <name evidence="2" type="ORF">HNY73_018546</name>
</gene>
<evidence type="ECO:0000313" key="3">
    <source>
        <dbReference type="Proteomes" id="UP000807504"/>
    </source>
</evidence>
<dbReference type="InterPro" id="IPR011333">
    <property type="entry name" value="SKP1/BTB/POZ_sf"/>
</dbReference>
<protein>
    <submittedName>
        <fullName evidence="2">TD and POZ domain-containing protein 4</fullName>
    </submittedName>
</protein>
<dbReference type="SMART" id="SM00225">
    <property type="entry name" value="BTB"/>
    <property type="match status" value="1"/>
</dbReference>
<reference evidence="2" key="2">
    <citation type="submission" date="2020-06" db="EMBL/GenBank/DDBJ databases">
        <authorList>
            <person name="Sheffer M."/>
        </authorList>
    </citation>
    <scope>NUCLEOTIDE SEQUENCE</scope>
</reference>
<dbReference type="PROSITE" id="PS50097">
    <property type="entry name" value="BTB"/>
    <property type="match status" value="1"/>
</dbReference>
<dbReference type="InterPro" id="IPR044714">
    <property type="entry name" value="AtSIBP1-like"/>
</dbReference>
<dbReference type="PANTHER" id="PTHR46672">
    <property type="entry name" value="OS08G0495500 PROTEIN-RELATED"/>
    <property type="match status" value="1"/>
</dbReference>
<keyword evidence="3" id="KW-1185">Reference proteome</keyword>